<keyword evidence="9" id="KW-0442">Lipid degradation</keyword>
<keyword evidence="7" id="KW-0378">Hydrolase</keyword>
<evidence type="ECO:0000256" key="12">
    <source>
        <dbReference type="ARBA" id="ARBA00029903"/>
    </source>
</evidence>
<dbReference type="GO" id="GO:0006644">
    <property type="term" value="P:phospholipid metabolic process"/>
    <property type="evidence" value="ECO:0007669"/>
    <property type="project" value="InterPro"/>
</dbReference>
<dbReference type="AlphaFoldDB" id="A0A8J5R388"/>
<evidence type="ECO:0000256" key="10">
    <source>
        <dbReference type="ARBA" id="ARBA00023098"/>
    </source>
</evidence>
<keyword evidence="8" id="KW-0106">Calcium</keyword>
<evidence type="ECO:0000256" key="9">
    <source>
        <dbReference type="ARBA" id="ARBA00022963"/>
    </source>
</evidence>
<keyword evidence="10" id="KW-0443">Lipid metabolism</keyword>
<dbReference type="GO" id="GO:0004623">
    <property type="term" value="F:phospholipase A2 activity"/>
    <property type="evidence" value="ECO:0007669"/>
    <property type="project" value="UniProtKB-EC"/>
</dbReference>
<comment type="subcellular location">
    <subcellularLocation>
        <location evidence="2">Secreted</location>
    </subcellularLocation>
</comment>
<evidence type="ECO:0000256" key="11">
    <source>
        <dbReference type="ARBA" id="ARBA00023157"/>
    </source>
</evidence>
<evidence type="ECO:0000256" key="8">
    <source>
        <dbReference type="ARBA" id="ARBA00022837"/>
    </source>
</evidence>
<evidence type="ECO:0000256" key="5">
    <source>
        <dbReference type="ARBA" id="ARBA00022525"/>
    </source>
</evidence>
<dbReference type="GO" id="GO:0016042">
    <property type="term" value="P:lipid catabolic process"/>
    <property type="evidence" value="ECO:0007669"/>
    <property type="project" value="UniProtKB-KW"/>
</dbReference>
<evidence type="ECO:0000313" key="15">
    <source>
        <dbReference type="EMBL" id="KAG8037403.1"/>
    </source>
</evidence>
<dbReference type="GO" id="GO:0005576">
    <property type="term" value="C:extracellular region"/>
    <property type="evidence" value="ECO:0007669"/>
    <property type="project" value="UniProtKB-SubCell"/>
</dbReference>
<dbReference type="EMBL" id="JAAOIC020000047">
    <property type="protein sequence ID" value="KAG8037403.1"/>
    <property type="molecule type" value="Genomic_DNA"/>
</dbReference>
<evidence type="ECO:0000313" key="16">
    <source>
        <dbReference type="Proteomes" id="UP000729913"/>
    </source>
</evidence>
<feature type="domain" description="Phospholipase A2-like central" evidence="14">
    <location>
        <begin position="152"/>
        <end position="246"/>
    </location>
</feature>
<keyword evidence="5" id="KW-0964">Secreted</keyword>
<dbReference type="EC" id="3.1.1.4" evidence="3"/>
<dbReference type="PANTHER" id="PTHR12253">
    <property type="entry name" value="RH14732P"/>
    <property type="match status" value="1"/>
</dbReference>
<evidence type="ECO:0000259" key="14">
    <source>
        <dbReference type="Pfam" id="PF05826"/>
    </source>
</evidence>
<dbReference type="GO" id="GO:0046872">
    <property type="term" value="F:metal ion binding"/>
    <property type="evidence" value="ECO:0007669"/>
    <property type="project" value="UniProtKB-KW"/>
</dbReference>
<evidence type="ECO:0000256" key="2">
    <source>
        <dbReference type="ARBA" id="ARBA00004613"/>
    </source>
</evidence>
<comment type="caution">
    <text evidence="15">The sequence shown here is derived from an EMBL/GenBank/DDBJ whole genome shotgun (WGS) entry which is preliminary data.</text>
</comment>
<feature type="chain" id="PRO_5035274368" description="Phospholipase A2" evidence="13">
    <location>
        <begin position="24"/>
        <end position="271"/>
    </location>
</feature>
<organism evidence="15 16">
    <name type="scientific">Cotesia typhae</name>
    <dbReference type="NCBI Taxonomy" id="2053667"/>
    <lineage>
        <taxon>Eukaryota</taxon>
        <taxon>Metazoa</taxon>
        <taxon>Ecdysozoa</taxon>
        <taxon>Arthropoda</taxon>
        <taxon>Hexapoda</taxon>
        <taxon>Insecta</taxon>
        <taxon>Pterygota</taxon>
        <taxon>Neoptera</taxon>
        <taxon>Endopterygota</taxon>
        <taxon>Hymenoptera</taxon>
        <taxon>Apocrita</taxon>
        <taxon>Ichneumonoidea</taxon>
        <taxon>Braconidae</taxon>
        <taxon>Microgastrinae</taxon>
        <taxon>Cotesia</taxon>
    </lineage>
</organism>
<dbReference type="InterPro" id="IPR016090">
    <property type="entry name" value="PLA2-like_dom"/>
</dbReference>
<proteinExistence type="predicted"/>
<dbReference type="GO" id="GO:0050482">
    <property type="term" value="P:arachidonate secretion"/>
    <property type="evidence" value="ECO:0007669"/>
    <property type="project" value="InterPro"/>
</dbReference>
<evidence type="ECO:0000256" key="13">
    <source>
        <dbReference type="SAM" id="SignalP"/>
    </source>
</evidence>
<dbReference type="InterPro" id="IPR033113">
    <property type="entry name" value="PLA2_histidine"/>
</dbReference>
<keyword evidence="13" id="KW-0732">Signal</keyword>
<evidence type="ECO:0000256" key="1">
    <source>
        <dbReference type="ARBA" id="ARBA00001913"/>
    </source>
</evidence>
<evidence type="ECO:0000256" key="7">
    <source>
        <dbReference type="ARBA" id="ARBA00022801"/>
    </source>
</evidence>
<evidence type="ECO:0000256" key="6">
    <source>
        <dbReference type="ARBA" id="ARBA00022723"/>
    </source>
</evidence>
<dbReference type="OrthoDB" id="6501032at2759"/>
<accession>A0A8J5R388</accession>
<dbReference type="CDD" id="cd04704">
    <property type="entry name" value="PLA2_bee_venom_like"/>
    <property type="match status" value="1"/>
</dbReference>
<dbReference type="Pfam" id="PF05826">
    <property type="entry name" value="Phospholip_A2_2"/>
    <property type="match status" value="1"/>
</dbReference>
<dbReference type="FunFam" id="1.20.90.10:FF:000002">
    <property type="entry name" value="Phospholipase A2 group III"/>
    <property type="match status" value="1"/>
</dbReference>
<dbReference type="PROSITE" id="PS00118">
    <property type="entry name" value="PA2_HIS"/>
    <property type="match status" value="1"/>
</dbReference>
<keyword evidence="6" id="KW-0479">Metal-binding</keyword>
<evidence type="ECO:0000256" key="3">
    <source>
        <dbReference type="ARBA" id="ARBA00013278"/>
    </source>
</evidence>
<protein>
    <recommendedName>
        <fullName evidence="4">Phospholipase A2</fullName>
        <ecNumber evidence="3">3.1.1.4</ecNumber>
    </recommendedName>
    <alternativeName>
        <fullName evidence="12">Phosphatidylcholine 2-acylhydrolase</fullName>
    </alternativeName>
</protein>
<comment type="cofactor">
    <cofactor evidence="1">
        <name>Ca(2+)</name>
        <dbReference type="ChEBI" id="CHEBI:29108"/>
    </cofactor>
</comment>
<feature type="signal peptide" evidence="13">
    <location>
        <begin position="1"/>
        <end position="23"/>
    </location>
</feature>
<reference evidence="15" key="2">
    <citation type="submission" date="2021-04" db="EMBL/GenBank/DDBJ databases">
        <title>Genome-wide patterns of bracovirus chromosomal integration into multiple host tissues during parasitism.</title>
        <authorList>
            <person name="Chebbi M.A.C."/>
        </authorList>
    </citation>
    <scope>NUCLEOTIDE SEQUENCE</scope>
    <source>
        <tissue evidence="15">Whole body</tissue>
    </source>
</reference>
<gene>
    <name evidence="15" type="ORF">G9C98_005613</name>
</gene>
<evidence type="ECO:0000256" key="4">
    <source>
        <dbReference type="ARBA" id="ARBA00021721"/>
    </source>
</evidence>
<name>A0A8J5R388_9HYME</name>
<keyword evidence="16" id="KW-1185">Reference proteome</keyword>
<sequence>MSSGVKVLLVLLELLVTWDISLSQPLLARSTYKGLRGVFLPSVKLRSPDFKRAVYYHDQAVAVVDINENNEMLNCDIIEVYEPNEAGEVLGNLSISSYPTEIAFSQMTSLMYRCEMLDRIQRSQDKIKSTPKGAFERANMFGTHALNLFSGILPGTKWCGTGDIAENYHDLGSDTEIDQCCRTHDLCPVKIRAQRSRYNLTNYSLYSKSHCDCDNAFYQCLKNLDSPTASIMGKLYFNVVKVGCIEDLAENINALSTMSPRRRFSATRLSF</sequence>
<reference evidence="15" key="1">
    <citation type="submission" date="2020-03" db="EMBL/GenBank/DDBJ databases">
        <authorList>
            <person name="Chebbi M.A."/>
            <person name="Drezen J.M."/>
        </authorList>
    </citation>
    <scope>NUCLEOTIDE SEQUENCE</scope>
    <source>
        <tissue evidence="15">Whole body</tissue>
    </source>
</reference>
<dbReference type="Proteomes" id="UP000729913">
    <property type="component" value="Unassembled WGS sequence"/>
</dbReference>
<keyword evidence="11" id="KW-1015">Disulfide bond</keyword>